<protein>
    <submittedName>
        <fullName evidence="2">Putative exporter</fullName>
    </submittedName>
</protein>
<accession>A0A2S6H9B4</accession>
<keyword evidence="1" id="KW-0472">Membrane</keyword>
<feature type="transmembrane region" description="Helical" evidence="1">
    <location>
        <begin position="281"/>
        <end position="303"/>
    </location>
</feature>
<feature type="transmembrane region" description="Helical" evidence="1">
    <location>
        <begin position="377"/>
        <end position="399"/>
    </location>
</feature>
<sequence length="786" mass="87107">MNKKPILNVYHPKLTAGLWLVGMLVICVLGSQALTKDWLETSFLALLPTSEQQPEIAKATQQHNQLLNRKVVWLAGAATSQEAINHAQKLKQQLEQSQLFNKVVLEFPQQQYIKQYQQLFPYRYQLLDAQTQAILVTKPDELIKQNLEILNSPIGQMQAASLESDPSLIFSRYFSAQNPIKLNLEQGIVVLSEQHRFWALLLTDLQDERLQLDKLETLSSLVDSATGQVKAAGGELLVSGMPLFTAYGAQSAKQEISTVGIGSSLGIIVLLWATFRSVRPLLLSSLAIGSGLLAALVICVLFFGKIHILTLVFGASLIGVADDYAQHFLCDSFGEKDWNPRKGLKFILPGLSLGLLSNLLSYAGLGFSPFPGLQEVALFSAMGLLVAWLTVVLLFPLLLTGFTFDHEPGILKLTTYWEQHWPLWVNKNQRWLSLLLIVFIAGGLWILTPQDDVRLLQSPPAELLRTADKIRQLFPMSPDNPFFLVSGKDQTEWHQNEQRLLERLDALKQQKALTAYEGLSGYWPDADQQQQNYRLLKRNLYDSGLLERYMTDLGFDRTAVKSEYKQFAAAERNTLTLPEWLATADETKQQLWLDCDSGRCQSTVALIGINDAGALAALQDLPGVVWVDQVESISSLFARYRIRASGLLAIAFCLASLGLGFKFGWRNSVTIMSVPVVALAVSLAMLGWFDQLFSLFNLFALLLVLGIGVDYGLFFFMAGDRRASTSLGVTLSALTTLLAFGLLATSSTEIVHAFGFTVTAGIVTALLCAPLIGLKDIQSSNTMERR</sequence>
<comment type="caution">
    <text evidence="2">The sequence shown here is derived from an EMBL/GenBank/DDBJ whole genome shotgun (WGS) entry which is preliminary data.</text>
</comment>
<feature type="transmembrane region" description="Helical" evidence="1">
    <location>
        <begin position="431"/>
        <end position="448"/>
    </location>
</feature>
<gene>
    <name evidence="2" type="ORF">B0F87_112106</name>
</gene>
<reference evidence="2 3" key="1">
    <citation type="submission" date="2018-02" db="EMBL/GenBank/DDBJ databases">
        <title>Subsurface microbial communities from deep shales in Ohio and West Virginia, USA.</title>
        <authorList>
            <person name="Wrighton K."/>
        </authorList>
    </citation>
    <scope>NUCLEOTIDE SEQUENCE [LARGE SCALE GENOMIC DNA]</scope>
    <source>
        <strain evidence="2 3">OWC-DMM</strain>
    </source>
</reference>
<name>A0A2S6H9B4_9GAMM</name>
<dbReference type="SUPFAM" id="SSF82866">
    <property type="entry name" value="Multidrug efflux transporter AcrB transmembrane domain"/>
    <property type="match status" value="2"/>
</dbReference>
<organism evidence="2 3">
    <name type="scientific">Methylobacter tundripaludum</name>
    <dbReference type="NCBI Taxonomy" id="173365"/>
    <lineage>
        <taxon>Bacteria</taxon>
        <taxon>Pseudomonadati</taxon>
        <taxon>Pseudomonadota</taxon>
        <taxon>Gammaproteobacteria</taxon>
        <taxon>Methylococcales</taxon>
        <taxon>Methylococcaceae</taxon>
        <taxon>Methylobacter</taxon>
    </lineage>
</organism>
<dbReference type="RefSeq" id="WP_104430157.1">
    <property type="nucleotide sequence ID" value="NZ_PTIZ01000012.1"/>
</dbReference>
<dbReference type="PANTHER" id="PTHR33406">
    <property type="entry name" value="MEMBRANE PROTEIN MJ1562-RELATED"/>
    <property type="match status" value="1"/>
</dbReference>
<feature type="transmembrane region" description="Helical" evidence="1">
    <location>
        <begin position="256"/>
        <end position="275"/>
    </location>
</feature>
<dbReference type="PANTHER" id="PTHR33406:SF13">
    <property type="entry name" value="MEMBRANE PROTEIN YDFJ"/>
    <property type="match status" value="1"/>
</dbReference>
<dbReference type="EMBL" id="PTIZ01000012">
    <property type="protein sequence ID" value="PPK74055.1"/>
    <property type="molecule type" value="Genomic_DNA"/>
</dbReference>
<dbReference type="GO" id="GO:0005886">
    <property type="term" value="C:plasma membrane"/>
    <property type="evidence" value="ECO:0007669"/>
    <property type="project" value="TreeGrafter"/>
</dbReference>
<feature type="transmembrane region" description="Helical" evidence="1">
    <location>
        <begin position="750"/>
        <end position="774"/>
    </location>
</feature>
<evidence type="ECO:0000256" key="1">
    <source>
        <dbReference type="SAM" id="Phobius"/>
    </source>
</evidence>
<dbReference type="Gene3D" id="1.20.1640.10">
    <property type="entry name" value="Multidrug efflux transporter AcrB transmembrane domain"/>
    <property type="match status" value="2"/>
</dbReference>
<dbReference type="AlphaFoldDB" id="A0A2S6H9B4"/>
<keyword evidence="1" id="KW-1133">Transmembrane helix</keyword>
<dbReference type="Proteomes" id="UP000240010">
    <property type="component" value="Unassembled WGS sequence"/>
</dbReference>
<feature type="transmembrane region" description="Helical" evidence="1">
    <location>
        <begin position="695"/>
        <end position="718"/>
    </location>
</feature>
<feature type="transmembrane region" description="Helical" evidence="1">
    <location>
        <begin position="725"/>
        <end position="744"/>
    </location>
</feature>
<evidence type="ECO:0000313" key="2">
    <source>
        <dbReference type="EMBL" id="PPK74055.1"/>
    </source>
</evidence>
<feature type="transmembrane region" description="Helical" evidence="1">
    <location>
        <begin position="346"/>
        <end position="365"/>
    </location>
</feature>
<dbReference type="InterPro" id="IPR050545">
    <property type="entry name" value="Mycobact_MmpL"/>
</dbReference>
<feature type="transmembrane region" description="Helical" evidence="1">
    <location>
        <begin position="16"/>
        <end position="34"/>
    </location>
</feature>
<keyword evidence="1" id="KW-0812">Transmembrane</keyword>
<evidence type="ECO:0000313" key="3">
    <source>
        <dbReference type="Proteomes" id="UP000240010"/>
    </source>
</evidence>
<proteinExistence type="predicted"/>
<feature type="transmembrane region" description="Helical" evidence="1">
    <location>
        <begin position="642"/>
        <end position="661"/>
    </location>
</feature>
<feature type="transmembrane region" description="Helical" evidence="1">
    <location>
        <begin position="668"/>
        <end position="689"/>
    </location>
</feature>